<evidence type="ECO:0000313" key="4">
    <source>
        <dbReference type="Proteomes" id="UP001501005"/>
    </source>
</evidence>
<dbReference type="EMBL" id="BAAAHG010000040">
    <property type="protein sequence ID" value="GAA0922852.1"/>
    <property type="molecule type" value="Genomic_DNA"/>
</dbReference>
<feature type="compositionally biased region" description="Basic residues" evidence="1">
    <location>
        <begin position="16"/>
        <end position="29"/>
    </location>
</feature>
<keyword evidence="4" id="KW-1185">Reference proteome</keyword>
<keyword evidence="2" id="KW-1133">Transmembrane helix</keyword>
<accession>A0ABN1P4L5</accession>
<comment type="caution">
    <text evidence="3">The sequence shown here is derived from an EMBL/GenBank/DDBJ whole genome shotgun (WGS) entry which is preliminary data.</text>
</comment>
<sequence>MPSLAAATSWRTTLARPRRPRRPGHRRSSRPAAAPRPAPGAHRQNPHAARARPNRAARRLIVYSLGVGTGLAALNTYLPLHAHEELGLGERASGALIAAVGVVRGTAFGATGHASALVSMGFFGGFVVGPLGFGLIADSPAGYLGGWALAGGAFLMSVLSALMVRRAVTA</sequence>
<dbReference type="Proteomes" id="UP001501005">
    <property type="component" value="Unassembled WGS sequence"/>
</dbReference>
<gene>
    <name evidence="3" type="ORF">GCM10009549_42850</name>
</gene>
<keyword evidence="2" id="KW-0472">Membrane</keyword>
<feature type="compositionally biased region" description="Low complexity" evidence="1">
    <location>
        <begin position="30"/>
        <end position="48"/>
    </location>
</feature>
<feature type="transmembrane region" description="Helical" evidence="2">
    <location>
        <begin position="143"/>
        <end position="164"/>
    </location>
</feature>
<dbReference type="SUPFAM" id="SSF103473">
    <property type="entry name" value="MFS general substrate transporter"/>
    <property type="match status" value="1"/>
</dbReference>
<name>A0ABN1P4L5_9ACTN</name>
<feature type="transmembrane region" description="Helical" evidence="2">
    <location>
        <begin position="60"/>
        <end position="80"/>
    </location>
</feature>
<dbReference type="InterPro" id="IPR036259">
    <property type="entry name" value="MFS_trans_sf"/>
</dbReference>
<evidence type="ECO:0000256" key="2">
    <source>
        <dbReference type="SAM" id="Phobius"/>
    </source>
</evidence>
<feature type="transmembrane region" description="Helical" evidence="2">
    <location>
        <begin position="117"/>
        <end position="137"/>
    </location>
</feature>
<evidence type="ECO:0000313" key="3">
    <source>
        <dbReference type="EMBL" id="GAA0922852.1"/>
    </source>
</evidence>
<feature type="region of interest" description="Disordered" evidence="1">
    <location>
        <begin position="1"/>
        <end position="53"/>
    </location>
</feature>
<evidence type="ECO:0000256" key="1">
    <source>
        <dbReference type="SAM" id="MobiDB-lite"/>
    </source>
</evidence>
<proteinExistence type="predicted"/>
<keyword evidence="2" id="KW-0812">Transmembrane</keyword>
<evidence type="ECO:0008006" key="5">
    <source>
        <dbReference type="Google" id="ProtNLM"/>
    </source>
</evidence>
<feature type="transmembrane region" description="Helical" evidence="2">
    <location>
        <begin position="92"/>
        <end position="110"/>
    </location>
</feature>
<organism evidence="3 4">
    <name type="scientific">Streptomyces thermoalcalitolerans</name>
    <dbReference type="NCBI Taxonomy" id="65605"/>
    <lineage>
        <taxon>Bacteria</taxon>
        <taxon>Bacillati</taxon>
        <taxon>Actinomycetota</taxon>
        <taxon>Actinomycetes</taxon>
        <taxon>Kitasatosporales</taxon>
        <taxon>Streptomycetaceae</taxon>
        <taxon>Streptomyces</taxon>
    </lineage>
</organism>
<dbReference type="RefSeq" id="WP_344052223.1">
    <property type="nucleotide sequence ID" value="NZ_BAAAHG010000040.1"/>
</dbReference>
<protein>
    <recommendedName>
        <fullName evidence="5">MFS transporter</fullName>
    </recommendedName>
</protein>
<reference evidence="3 4" key="1">
    <citation type="journal article" date="2019" name="Int. J. Syst. Evol. Microbiol.">
        <title>The Global Catalogue of Microorganisms (GCM) 10K type strain sequencing project: providing services to taxonomists for standard genome sequencing and annotation.</title>
        <authorList>
            <consortium name="The Broad Institute Genomics Platform"/>
            <consortium name="The Broad Institute Genome Sequencing Center for Infectious Disease"/>
            <person name="Wu L."/>
            <person name="Ma J."/>
        </authorList>
    </citation>
    <scope>NUCLEOTIDE SEQUENCE [LARGE SCALE GENOMIC DNA]</scope>
    <source>
        <strain evidence="3 4">JCM 10673</strain>
    </source>
</reference>